<dbReference type="InterPro" id="IPR010290">
    <property type="entry name" value="TM_effector"/>
</dbReference>
<dbReference type="PANTHER" id="PTHR23513:SF6">
    <property type="entry name" value="MAJOR FACILITATOR SUPERFAMILY ASSOCIATED DOMAIN-CONTAINING PROTEIN"/>
    <property type="match status" value="1"/>
</dbReference>
<comment type="subcellular location">
    <subcellularLocation>
        <location evidence="1">Cell membrane</location>
        <topology evidence="1">Multi-pass membrane protein</topology>
    </subcellularLocation>
</comment>
<sequence length="446" mass="47014">MEHVASTPERSLVHHPDFRRLWVADALAQVGAQLTALALPVYAVTTLGATALQMGYLTSAQTAAFLVVGLPAGAWVDRMRKRSVLIWADVIRGLVLAAVVVLASVGLGSMPMLYAAGLVISVATVFFDVAHLSYVPGLVGLSKVSEGNTKLQATYSVAAVAVPAVGGSLLKVLAAPVLIGVNVVTYIASVGFLARIRKVETLPPKDSHLPLGPAIAEGLRFITRTPMLNRLVYSTGVSALFSTMGWSMIIYYVVTTLGLGADAIGVVMSASAVGGILGAVTARRATDVIGEGRIIAFSAFLTPFLFAAIPLASTFKDLGVDARIPLIVGGFLMQVTQTWFNVSQVSFRQRLCPPYLLGRMNASFRFIVWGGMPIAGVVGGLIANHFGVVAMLWVVVVGEILAALPLMLSPFRTMRVLPGNRQVTALDDEPDEAPGTGPDEPDDARP</sequence>
<dbReference type="EMBL" id="JACZDF010000005">
    <property type="protein sequence ID" value="MBD9699906.1"/>
    <property type="molecule type" value="Genomic_DNA"/>
</dbReference>
<dbReference type="Gene3D" id="1.20.1250.20">
    <property type="entry name" value="MFS general substrate transporter like domains"/>
    <property type="match status" value="1"/>
</dbReference>
<keyword evidence="4 8" id="KW-0812">Transmembrane</keyword>
<name>A0ABR9DS06_9MICO</name>
<dbReference type="SUPFAM" id="SSF103473">
    <property type="entry name" value="MFS general substrate transporter"/>
    <property type="match status" value="1"/>
</dbReference>
<feature type="transmembrane region" description="Helical" evidence="8">
    <location>
        <begin position="363"/>
        <end position="382"/>
    </location>
</feature>
<keyword evidence="3" id="KW-1003">Cell membrane</keyword>
<evidence type="ECO:0000256" key="1">
    <source>
        <dbReference type="ARBA" id="ARBA00004651"/>
    </source>
</evidence>
<accession>A0ABR9DS06</accession>
<feature type="transmembrane region" description="Helical" evidence="8">
    <location>
        <begin position="260"/>
        <end position="282"/>
    </location>
</feature>
<dbReference type="CDD" id="cd06173">
    <property type="entry name" value="MFS_MefA_like"/>
    <property type="match status" value="1"/>
</dbReference>
<dbReference type="PANTHER" id="PTHR23513">
    <property type="entry name" value="INTEGRAL MEMBRANE EFFLUX PROTEIN-RELATED"/>
    <property type="match status" value="1"/>
</dbReference>
<keyword evidence="11" id="KW-1185">Reference proteome</keyword>
<dbReference type="PRINTS" id="PR01988">
    <property type="entry name" value="EXPORTERBACE"/>
</dbReference>
<organism evidence="10 11">
    <name type="scientific">Flavimobilis rhizosphaerae</name>
    <dbReference type="NCBI Taxonomy" id="2775421"/>
    <lineage>
        <taxon>Bacteria</taxon>
        <taxon>Bacillati</taxon>
        <taxon>Actinomycetota</taxon>
        <taxon>Actinomycetes</taxon>
        <taxon>Micrococcales</taxon>
        <taxon>Jonesiaceae</taxon>
        <taxon>Flavimobilis</taxon>
    </lineage>
</organism>
<proteinExistence type="predicted"/>
<dbReference type="PROSITE" id="PS50850">
    <property type="entry name" value="MFS"/>
    <property type="match status" value="1"/>
</dbReference>
<reference evidence="10 11" key="1">
    <citation type="submission" date="2020-09" db="EMBL/GenBank/DDBJ databases">
        <title>Flavimobilis rhizosphaerae sp. nov., isolated from rhizosphere soil of Spartina alterniflora.</title>
        <authorList>
            <person name="Hanqin C."/>
        </authorList>
    </citation>
    <scope>NUCLEOTIDE SEQUENCE [LARGE SCALE GENOMIC DNA]</scope>
    <source>
        <strain evidence="10 11">GY 10621</strain>
    </source>
</reference>
<feature type="transmembrane region" description="Helical" evidence="8">
    <location>
        <begin position="176"/>
        <end position="196"/>
    </location>
</feature>
<protein>
    <submittedName>
        <fullName evidence="10">MFS transporter</fullName>
    </submittedName>
</protein>
<dbReference type="RefSeq" id="WP_192280546.1">
    <property type="nucleotide sequence ID" value="NZ_JACZDF010000005.1"/>
</dbReference>
<feature type="transmembrane region" description="Helical" evidence="8">
    <location>
        <begin position="54"/>
        <end position="72"/>
    </location>
</feature>
<dbReference type="Proteomes" id="UP000642107">
    <property type="component" value="Unassembled WGS sequence"/>
</dbReference>
<feature type="transmembrane region" description="Helical" evidence="8">
    <location>
        <begin position="294"/>
        <end position="312"/>
    </location>
</feature>
<feature type="region of interest" description="Disordered" evidence="7">
    <location>
        <begin position="423"/>
        <end position="446"/>
    </location>
</feature>
<feature type="transmembrane region" description="Helical" evidence="8">
    <location>
        <begin position="388"/>
        <end position="408"/>
    </location>
</feature>
<keyword evidence="6 8" id="KW-0472">Membrane</keyword>
<dbReference type="Pfam" id="PF05977">
    <property type="entry name" value="MFS_3"/>
    <property type="match status" value="1"/>
</dbReference>
<dbReference type="InterPro" id="IPR036259">
    <property type="entry name" value="MFS_trans_sf"/>
</dbReference>
<comment type="caution">
    <text evidence="10">The sequence shown here is derived from an EMBL/GenBank/DDBJ whole genome shotgun (WGS) entry which is preliminary data.</text>
</comment>
<gene>
    <name evidence="10" type="ORF">IGS67_10435</name>
</gene>
<feature type="transmembrane region" description="Helical" evidence="8">
    <location>
        <begin position="231"/>
        <end position="254"/>
    </location>
</feature>
<feature type="domain" description="Major facilitator superfamily (MFS) profile" evidence="9">
    <location>
        <begin position="222"/>
        <end position="446"/>
    </location>
</feature>
<evidence type="ECO:0000256" key="7">
    <source>
        <dbReference type="SAM" id="MobiDB-lite"/>
    </source>
</evidence>
<feature type="transmembrane region" description="Helical" evidence="8">
    <location>
        <begin position="324"/>
        <end position="342"/>
    </location>
</feature>
<evidence type="ECO:0000313" key="10">
    <source>
        <dbReference type="EMBL" id="MBD9699906.1"/>
    </source>
</evidence>
<dbReference type="InterPro" id="IPR020846">
    <property type="entry name" value="MFS_dom"/>
</dbReference>
<keyword evidence="5 8" id="KW-1133">Transmembrane helix</keyword>
<keyword evidence="2" id="KW-0813">Transport</keyword>
<evidence type="ECO:0000256" key="3">
    <source>
        <dbReference type="ARBA" id="ARBA00022475"/>
    </source>
</evidence>
<feature type="transmembrane region" description="Helical" evidence="8">
    <location>
        <begin position="113"/>
        <end position="141"/>
    </location>
</feature>
<evidence type="ECO:0000256" key="2">
    <source>
        <dbReference type="ARBA" id="ARBA00022448"/>
    </source>
</evidence>
<dbReference type="InterPro" id="IPR022324">
    <property type="entry name" value="Bacilysin_exporter_BacE_put"/>
</dbReference>
<evidence type="ECO:0000256" key="4">
    <source>
        <dbReference type="ARBA" id="ARBA00022692"/>
    </source>
</evidence>
<evidence type="ECO:0000313" key="11">
    <source>
        <dbReference type="Proteomes" id="UP000642107"/>
    </source>
</evidence>
<evidence type="ECO:0000256" key="8">
    <source>
        <dbReference type="SAM" id="Phobius"/>
    </source>
</evidence>
<evidence type="ECO:0000256" key="6">
    <source>
        <dbReference type="ARBA" id="ARBA00023136"/>
    </source>
</evidence>
<evidence type="ECO:0000259" key="9">
    <source>
        <dbReference type="PROSITE" id="PS50850"/>
    </source>
</evidence>
<evidence type="ECO:0000256" key="5">
    <source>
        <dbReference type="ARBA" id="ARBA00022989"/>
    </source>
</evidence>
<feature type="transmembrane region" description="Helical" evidence="8">
    <location>
        <begin position="84"/>
        <end position="107"/>
    </location>
</feature>